<dbReference type="InterPro" id="IPR003961">
    <property type="entry name" value="FN3_dom"/>
</dbReference>
<accession>A0A1S3JVF3</accession>
<feature type="transmembrane region" description="Helical" evidence="2">
    <location>
        <begin position="135"/>
        <end position="162"/>
    </location>
</feature>
<evidence type="ECO:0000313" key="5">
    <source>
        <dbReference type="RefSeq" id="XP_013414385.1"/>
    </source>
</evidence>
<feature type="domain" description="Fibronectin type-III" evidence="3">
    <location>
        <begin position="26"/>
        <end position="124"/>
    </location>
</feature>
<keyword evidence="2" id="KW-0472">Membrane</keyword>
<keyword evidence="4" id="KW-1185">Reference proteome</keyword>
<dbReference type="InParanoid" id="A0A1S3JVF3"/>
<name>A0A1S3JVF3_LINAN</name>
<dbReference type="InterPro" id="IPR036116">
    <property type="entry name" value="FN3_sf"/>
</dbReference>
<feature type="compositionally biased region" description="Polar residues" evidence="1">
    <location>
        <begin position="187"/>
        <end position="197"/>
    </location>
</feature>
<reference evidence="5" key="1">
    <citation type="submission" date="2025-08" db="UniProtKB">
        <authorList>
            <consortium name="RefSeq"/>
        </authorList>
    </citation>
    <scope>IDENTIFICATION</scope>
    <source>
        <tissue evidence="5">Gonads</tissue>
    </source>
</reference>
<evidence type="ECO:0000259" key="3">
    <source>
        <dbReference type="PROSITE" id="PS50853"/>
    </source>
</evidence>
<dbReference type="SUPFAM" id="SSF49265">
    <property type="entry name" value="Fibronectin type III"/>
    <property type="match status" value="1"/>
</dbReference>
<feature type="compositionally biased region" description="Polar residues" evidence="1">
    <location>
        <begin position="207"/>
        <end position="216"/>
    </location>
</feature>
<keyword evidence="2" id="KW-0812">Transmembrane</keyword>
<dbReference type="RefSeq" id="XP_013414385.1">
    <property type="nucleotide sequence ID" value="XM_013558931.1"/>
</dbReference>
<gene>
    <name evidence="5" type="primary">LOC106176508</name>
</gene>
<dbReference type="Gene3D" id="2.60.40.10">
    <property type="entry name" value="Immunoglobulins"/>
    <property type="match status" value="1"/>
</dbReference>
<evidence type="ECO:0000313" key="4">
    <source>
        <dbReference type="Proteomes" id="UP000085678"/>
    </source>
</evidence>
<keyword evidence="2" id="KW-1133">Transmembrane helix</keyword>
<dbReference type="SMART" id="SM00060">
    <property type="entry name" value="FN3"/>
    <property type="match status" value="1"/>
</dbReference>
<dbReference type="KEGG" id="lak:106176508"/>
<evidence type="ECO:0000256" key="1">
    <source>
        <dbReference type="SAM" id="MobiDB-lite"/>
    </source>
</evidence>
<dbReference type="Pfam" id="PF00041">
    <property type="entry name" value="fn3"/>
    <property type="match status" value="1"/>
</dbReference>
<organism evidence="4 5">
    <name type="scientific">Lingula anatina</name>
    <name type="common">Brachiopod</name>
    <name type="synonym">Lingula unguis</name>
    <dbReference type="NCBI Taxonomy" id="7574"/>
    <lineage>
        <taxon>Eukaryota</taxon>
        <taxon>Metazoa</taxon>
        <taxon>Spiralia</taxon>
        <taxon>Lophotrochozoa</taxon>
        <taxon>Brachiopoda</taxon>
        <taxon>Linguliformea</taxon>
        <taxon>Lingulata</taxon>
        <taxon>Lingulida</taxon>
        <taxon>Linguloidea</taxon>
        <taxon>Lingulidae</taxon>
        <taxon>Lingula</taxon>
    </lineage>
</organism>
<evidence type="ECO:0000256" key="2">
    <source>
        <dbReference type="SAM" id="Phobius"/>
    </source>
</evidence>
<dbReference type="PROSITE" id="PS50853">
    <property type="entry name" value="FN3"/>
    <property type="match status" value="1"/>
</dbReference>
<dbReference type="AlphaFoldDB" id="A0A1S3JVF3"/>
<protein>
    <submittedName>
        <fullName evidence="5">Uncharacterized protein LOC106176508</fullName>
    </submittedName>
</protein>
<dbReference type="GeneID" id="106176508"/>
<dbReference type="Proteomes" id="UP000085678">
    <property type="component" value="Unplaced"/>
</dbReference>
<dbReference type="CDD" id="cd00063">
    <property type="entry name" value="FN3"/>
    <property type="match status" value="1"/>
</dbReference>
<dbReference type="InterPro" id="IPR013783">
    <property type="entry name" value="Ig-like_fold"/>
</dbReference>
<feature type="region of interest" description="Disordered" evidence="1">
    <location>
        <begin position="186"/>
        <end position="216"/>
    </location>
</feature>
<proteinExistence type="predicted"/>
<sequence>MSSTWTSLVPLTSPDPLPLQPPLPSVPMPTNISALWCHTNLTISWENPAEGSADVLHTEILLLHNNSYLWETRTLICKHCSNITVKGLEDNNKYTIQLRAHTGSGRSNYSDSLVISPGTTTTSTSQHCPGQADDITVLLAISIGGAGGGLLLIIIIILLILLGTRGKKAKTQETTTCKMTEIHTNEGHLSTTVNDNEQQSRNRRENINPTGTSQEEPAQYMSINVYDEAEERNMPGHSNKKHVPTSPKQMDGSHYMNVNGGGEDVAPNSCPKYLPPSASRKSSKKFMDTYEIQTNPTTTSSSWKTGWAKQVSSLSSFLGEKKASRKQGHNTDTEYVNVNEYANIKR</sequence>